<feature type="transmembrane region" description="Helical" evidence="7">
    <location>
        <begin position="279"/>
        <end position="306"/>
    </location>
</feature>
<gene>
    <name evidence="9" type="ORF">ACFQKB_23475</name>
</gene>
<sequence length="473" mass="49436">MSDTGLRRTLTGRQLTMIGIGGAIGTGLFLGSSLAISQAGPATIVAYVLCAPIALVLGWALAEMTVVHPAAGSFGTIGRHYLGAWAGFVIRWTYWTIQVIAVGGEVIAAGIYLRYWWPDLPLWLPVVVFSLVILGVNAIAVSVFGTLEYWFSMIKVTAIIVFIGLGAAYIFVGLPGHDAVGADNITGHGGFLPNGMHGLGLAFVFVIFSYLGTEVVAVTAAESENPTRDLPRAARGMVLRLALFYCLAIGIVVTIVPWTQTAKGGDVTTSPFVSLFDTAGIPAAAGIMNFVVLTAALSSANANIYLCTRMLHALARDRHAPAALGRTGRGGVPHLAILVSGAGLAVAAFLSVHSEDDAFVILFGVSVFGALVVWILILLTHMVFRRRRAALGLPSAPVRLWGAPVTSGLAIAALAAILVSTAFIDGLTASWKAGVPFFVLLLIAYAIVSRRGAVEDPLPDSTLPPATDIPAAK</sequence>
<organism evidence="9 10">
    <name type="scientific">Actinomadura yumaensis</name>
    <dbReference type="NCBI Taxonomy" id="111807"/>
    <lineage>
        <taxon>Bacteria</taxon>
        <taxon>Bacillati</taxon>
        <taxon>Actinomycetota</taxon>
        <taxon>Actinomycetes</taxon>
        <taxon>Streptosporangiales</taxon>
        <taxon>Thermomonosporaceae</taxon>
        <taxon>Actinomadura</taxon>
    </lineage>
</organism>
<dbReference type="PANTHER" id="PTHR43495">
    <property type="entry name" value="GABA PERMEASE"/>
    <property type="match status" value="1"/>
</dbReference>
<dbReference type="PANTHER" id="PTHR43495:SF5">
    <property type="entry name" value="GAMMA-AMINOBUTYRIC ACID PERMEASE"/>
    <property type="match status" value="1"/>
</dbReference>
<feature type="transmembrane region" description="Helical" evidence="7">
    <location>
        <begin position="238"/>
        <end position="259"/>
    </location>
</feature>
<keyword evidence="6 7" id="KW-0472">Membrane</keyword>
<protein>
    <submittedName>
        <fullName evidence="9">Amino acid permease</fullName>
    </submittedName>
</protein>
<dbReference type="InterPro" id="IPR004840">
    <property type="entry name" value="Amino_acid_permease_CS"/>
</dbReference>
<feature type="transmembrane region" description="Helical" evidence="7">
    <location>
        <begin position="196"/>
        <end position="217"/>
    </location>
</feature>
<dbReference type="Pfam" id="PF00324">
    <property type="entry name" value="AA_permease"/>
    <property type="match status" value="1"/>
</dbReference>
<dbReference type="Proteomes" id="UP001596380">
    <property type="component" value="Unassembled WGS sequence"/>
</dbReference>
<feature type="transmembrane region" description="Helical" evidence="7">
    <location>
        <begin position="358"/>
        <end position="379"/>
    </location>
</feature>
<reference evidence="10" key="1">
    <citation type="journal article" date="2019" name="Int. J. Syst. Evol. Microbiol.">
        <title>The Global Catalogue of Microorganisms (GCM) 10K type strain sequencing project: providing services to taxonomists for standard genome sequencing and annotation.</title>
        <authorList>
            <consortium name="The Broad Institute Genomics Platform"/>
            <consortium name="The Broad Institute Genome Sequencing Center for Infectious Disease"/>
            <person name="Wu L."/>
            <person name="Ma J."/>
        </authorList>
    </citation>
    <scope>NUCLEOTIDE SEQUENCE [LARGE SCALE GENOMIC DNA]</scope>
    <source>
        <strain evidence="10">JCM 3369</strain>
    </source>
</reference>
<evidence type="ECO:0000256" key="1">
    <source>
        <dbReference type="ARBA" id="ARBA00004141"/>
    </source>
</evidence>
<dbReference type="InterPro" id="IPR004841">
    <property type="entry name" value="AA-permease/SLC12A_dom"/>
</dbReference>
<keyword evidence="10" id="KW-1185">Reference proteome</keyword>
<keyword evidence="4" id="KW-0029">Amino-acid transport</keyword>
<feature type="transmembrane region" description="Helical" evidence="7">
    <location>
        <begin position="335"/>
        <end position="352"/>
    </location>
</feature>
<keyword evidence="5 7" id="KW-1133">Transmembrane helix</keyword>
<dbReference type="EMBL" id="JBHSXS010000014">
    <property type="protein sequence ID" value="MFC6882737.1"/>
    <property type="molecule type" value="Genomic_DNA"/>
</dbReference>
<dbReference type="Gene3D" id="1.20.1740.10">
    <property type="entry name" value="Amino acid/polyamine transporter I"/>
    <property type="match status" value="1"/>
</dbReference>
<comment type="caution">
    <text evidence="9">The sequence shown here is derived from an EMBL/GenBank/DDBJ whole genome shotgun (WGS) entry which is preliminary data.</text>
</comment>
<evidence type="ECO:0000256" key="6">
    <source>
        <dbReference type="ARBA" id="ARBA00023136"/>
    </source>
</evidence>
<keyword evidence="2" id="KW-0813">Transport</keyword>
<dbReference type="RefSeq" id="WP_160822284.1">
    <property type="nucleotide sequence ID" value="NZ_JBHSXS010000014.1"/>
</dbReference>
<feature type="transmembrane region" description="Helical" evidence="7">
    <location>
        <begin position="430"/>
        <end position="448"/>
    </location>
</feature>
<evidence type="ECO:0000256" key="2">
    <source>
        <dbReference type="ARBA" id="ARBA00022448"/>
    </source>
</evidence>
<evidence type="ECO:0000313" key="10">
    <source>
        <dbReference type="Proteomes" id="UP001596380"/>
    </source>
</evidence>
<proteinExistence type="predicted"/>
<keyword evidence="3 7" id="KW-0812">Transmembrane</keyword>
<feature type="transmembrane region" description="Helical" evidence="7">
    <location>
        <begin position="42"/>
        <end position="62"/>
    </location>
</feature>
<evidence type="ECO:0000256" key="5">
    <source>
        <dbReference type="ARBA" id="ARBA00022989"/>
    </source>
</evidence>
<evidence type="ECO:0000256" key="3">
    <source>
        <dbReference type="ARBA" id="ARBA00022692"/>
    </source>
</evidence>
<comment type="subcellular location">
    <subcellularLocation>
        <location evidence="1">Membrane</location>
        <topology evidence="1">Multi-pass membrane protein</topology>
    </subcellularLocation>
</comment>
<feature type="transmembrane region" description="Helical" evidence="7">
    <location>
        <begin position="92"/>
        <end position="116"/>
    </location>
</feature>
<dbReference type="PIRSF" id="PIRSF006060">
    <property type="entry name" value="AA_transporter"/>
    <property type="match status" value="1"/>
</dbReference>
<feature type="transmembrane region" description="Helical" evidence="7">
    <location>
        <begin position="156"/>
        <end position="176"/>
    </location>
</feature>
<feature type="domain" description="Amino acid permease/ SLC12A" evidence="8">
    <location>
        <begin position="15"/>
        <end position="448"/>
    </location>
</feature>
<dbReference type="PROSITE" id="PS00218">
    <property type="entry name" value="AMINO_ACID_PERMEASE_1"/>
    <property type="match status" value="1"/>
</dbReference>
<evidence type="ECO:0000313" key="9">
    <source>
        <dbReference type="EMBL" id="MFC6882737.1"/>
    </source>
</evidence>
<evidence type="ECO:0000256" key="4">
    <source>
        <dbReference type="ARBA" id="ARBA00022970"/>
    </source>
</evidence>
<evidence type="ECO:0000256" key="7">
    <source>
        <dbReference type="SAM" id="Phobius"/>
    </source>
</evidence>
<feature type="transmembrane region" description="Helical" evidence="7">
    <location>
        <begin position="400"/>
        <end position="424"/>
    </location>
</feature>
<accession>A0ABW2CLQ3</accession>
<feature type="transmembrane region" description="Helical" evidence="7">
    <location>
        <begin position="122"/>
        <end position="144"/>
    </location>
</feature>
<evidence type="ECO:0000259" key="8">
    <source>
        <dbReference type="Pfam" id="PF00324"/>
    </source>
</evidence>
<feature type="transmembrane region" description="Helical" evidence="7">
    <location>
        <begin position="15"/>
        <end position="36"/>
    </location>
</feature>
<name>A0ABW2CLQ3_9ACTN</name>